<keyword evidence="2" id="KW-0472">Membrane</keyword>
<name>A0ABS9CD58_9BACT</name>
<keyword evidence="4" id="KW-1185">Reference proteome</keyword>
<comment type="caution">
    <text evidence="3">The sequence shown here is derived from an EMBL/GenBank/DDBJ whole genome shotgun (WGS) entry which is preliminary data.</text>
</comment>
<protein>
    <recommendedName>
        <fullName evidence="5">Tetratricopeptide repeat protein</fullName>
    </recommendedName>
</protein>
<accession>A0ABS9CD58</accession>
<keyword evidence="2" id="KW-1133">Transmembrane helix</keyword>
<proteinExistence type="predicted"/>
<feature type="transmembrane region" description="Helical" evidence="2">
    <location>
        <begin position="95"/>
        <end position="116"/>
    </location>
</feature>
<reference evidence="3 4" key="1">
    <citation type="submission" date="2020-12" db="EMBL/GenBank/DDBJ databases">
        <title>Whole genome sequences of gut porcine anaerobes.</title>
        <authorList>
            <person name="Kubasova T."/>
            <person name="Jahodarova E."/>
            <person name="Rychlik I."/>
        </authorList>
    </citation>
    <scope>NUCLEOTIDE SEQUENCE [LARGE SCALE GENOMIC DNA]</scope>
    <source>
        <strain evidence="3 4">An925</strain>
    </source>
</reference>
<gene>
    <name evidence="3" type="ORF">I6E12_02840</name>
</gene>
<evidence type="ECO:0000313" key="3">
    <source>
        <dbReference type="EMBL" id="MCF2563047.1"/>
    </source>
</evidence>
<evidence type="ECO:0000256" key="1">
    <source>
        <dbReference type="SAM" id="Coils"/>
    </source>
</evidence>
<feature type="coiled-coil region" evidence="1">
    <location>
        <begin position="139"/>
        <end position="173"/>
    </location>
</feature>
<dbReference type="Proteomes" id="UP001200470">
    <property type="component" value="Unassembled WGS sequence"/>
</dbReference>
<sequence length="263" mass="31118">MANIYYKAGDVDKAMTLWNKSLNSPDISFQIEILQQQHQYLNEHDREHEAHQVAKRIIALKDSMAIIEQRDSIKEIQNMLEQEYVVQEAREERHMLIAICCGLIVTICIGIAIYTVRRRHYRKEISHHKNEALSNQKILRNLQQSSEQSAKDLKHLHKEMEMLRTEQSQLLAKGKQRYDEIMQGGNTALWHKQDFIAFMEYYRMIEPTFVEQQEKEYNTLSPKLQFFETVSHMGYSNKDIAQILCVGEDSLRSYKARVKKQKR</sequence>
<dbReference type="EMBL" id="JADYTN010000004">
    <property type="protein sequence ID" value="MCF2563047.1"/>
    <property type="molecule type" value="Genomic_DNA"/>
</dbReference>
<keyword evidence="2" id="KW-0812">Transmembrane</keyword>
<evidence type="ECO:0000313" key="4">
    <source>
        <dbReference type="Proteomes" id="UP001200470"/>
    </source>
</evidence>
<evidence type="ECO:0000256" key="2">
    <source>
        <dbReference type="SAM" id="Phobius"/>
    </source>
</evidence>
<evidence type="ECO:0008006" key="5">
    <source>
        <dbReference type="Google" id="ProtNLM"/>
    </source>
</evidence>
<organism evidence="3 4">
    <name type="scientific">Xylanibacter brevis</name>
    <dbReference type="NCBI Taxonomy" id="83231"/>
    <lineage>
        <taxon>Bacteria</taxon>
        <taxon>Pseudomonadati</taxon>
        <taxon>Bacteroidota</taxon>
        <taxon>Bacteroidia</taxon>
        <taxon>Bacteroidales</taxon>
        <taxon>Prevotellaceae</taxon>
        <taxon>Xylanibacter</taxon>
    </lineage>
</organism>
<keyword evidence="1" id="KW-0175">Coiled coil</keyword>